<sequence>MMPEGKGIGFHSPADNGFRRFLSDDRMLSADGVAFDQKGSILFNNNRLHQMFDEDGSDIDWNNPYYLIIWEAYVGPDVKSYLYARCRRTRSCSPASWAKPYEQ</sequence>
<evidence type="ECO:0000313" key="2">
    <source>
        <dbReference type="Proteomes" id="UP000307943"/>
    </source>
</evidence>
<evidence type="ECO:0000313" key="1">
    <source>
        <dbReference type="EMBL" id="TNJ63484.1"/>
    </source>
</evidence>
<proteinExistence type="predicted"/>
<accession>A0A5C4T335</accession>
<organism evidence="1 2">
    <name type="scientific">Paenibacillus hemerocallicola</name>
    <dbReference type="NCBI Taxonomy" id="1172614"/>
    <lineage>
        <taxon>Bacteria</taxon>
        <taxon>Bacillati</taxon>
        <taxon>Bacillota</taxon>
        <taxon>Bacilli</taxon>
        <taxon>Bacillales</taxon>
        <taxon>Paenibacillaceae</taxon>
        <taxon>Paenibacillus</taxon>
    </lineage>
</organism>
<dbReference type="AlphaFoldDB" id="A0A5C4T335"/>
<reference evidence="1 2" key="1">
    <citation type="submission" date="2019-05" db="EMBL/GenBank/DDBJ databases">
        <title>We sequenced the genome of Paenibacillus hemerocallicola KCTC 33185 for further insight into its adaptation and study the phylogeny of Paenibacillus.</title>
        <authorList>
            <person name="Narsing Rao M.P."/>
        </authorList>
    </citation>
    <scope>NUCLEOTIDE SEQUENCE [LARGE SCALE GENOMIC DNA]</scope>
    <source>
        <strain evidence="1 2">KCTC 33185</strain>
    </source>
</reference>
<keyword evidence="2" id="KW-1185">Reference proteome</keyword>
<protein>
    <submittedName>
        <fullName evidence="1">Uncharacterized protein</fullName>
    </submittedName>
</protein>
<dbReference type="RefSeq" id="WP_139605037.1">
    <property type="nucleotide sequence ID" value="NZ_VDCQ01000042.1"/>
</dbReference>
<dbReference type="Proteomes" id="UP000307943">
    <property type="component" value="Unassembled WGS sequence"/>
</dbReference>
<dbReference type="Gene3D" id="2.120.10.30">
    <property type="entry name" value="TolB, C-terminal domain"/>
    <property type="match status" value="1"/>
</dbReference>
<gene>
    <name evidence="1" type="ORF">FE784_25240</name>
</gene>
<dbReference type="InterPro" id="IPR011042">
    <property type="entry name" value="6-blade_b-propeller_TolB-like"/>
</dbReference>
<comment type="caution">
    <text evidence="1">The sequence shown here is derived from an EMBL/GenBank/DDBJ whole genome shotgun (WGS) entry which is preliminary data.</text>
</comment>
<dbReference type="OrthoDB" id="9797664at2"/>
<name>A0A5C4T335_9BACL</name>
<dbReference type="EMBL" id="VDCQ01000042">
    <property type="protein sequence ID" value="TNJ63484.1"/>
    <property type="molecule type" value="Genomic_DNA"/>
</dbReference>